<gene>
    <name evidence="1" type="ORF">BTBSAS_100068</name>
</gene>
<dbReference type="EMBL" id="OUNC01000002">
    <property type="protein sequence ID" value="SPP26599.1"/>
    <property type="molecule type" value="Genomic_DNA"/>
</dbReference>
<accession>A0A2X0QD43</accession>
<proteinExistence type="predicted"/>
<reference evidence="2" key="1">
    <citation type="submission" date="2018-04" db="EMBL/GenBank/DDBJ databases">
        <authorList>
            <person name="Illikoud N."/>
        </authorList>
    </citation>
    <scope>NUCLEOTIDE SEQUENCE [LARGE SCALE GENOMIC DNA]</scope>
</reference>
<name>A0A2X0QD43_BROTH</name>
<sequence>MSFLTLLFYSDWIYMNYRFNLIVSVGFCQPDDLLCAKKQHSYLECCLMFKELLKKISHFDS</sequence>
<evidence type="ECO:0000313" key="2">
    <source>
        <dbReference type="Proteomes" id="UP000270190"/>
    </source>
</evidence>
<dbReference type="Proteomes" id="UP000270190">
    <property type="component" value="Unassembled WGS sequence"/>
</dbReference>
<organism evidence="1 2">
    <name type="scientific">Brochothrix thermosphacta</name>
    <name type="common">Microbacterium thermosphactum</name>
    <dbReference type="NCBI Taxonomy" id="2756"/>
    <lineage>
        <taxon>Bacteria</taxon>
        <taxon>Bacillati</taxon>
        <taxon>Bacillota</taxon>
        <taxon>Bacilli</taxon>
        <taxon>Bacillales</taxon>
        <taxon>Listeriaceae</taxon>
        <taxon>Brochothrix</taxon>
    </lineage>
</organism>
<protein>
    <submittedName>
        <fullName evidence="1">Uncharacterized protein</fullName>
    </submittedName>
</protein>
<dbReference type="AlphaFoldDB" id="A0A2X0QD43"/>
<evidence type="ECO:0000313" key="1">
    <source>
        <dbReference type="EMBL" id="SPP26599.1"/>
    </source>
</evidence>